<dbReference type="PANTHER" id="PTHR33154:SF15">
    <property type="entry name" value="REGULATORY PROTEIN ARSR"/>
    <property type="match status" value="1"/>
</dbReference>
<name>A0A9W6HD26_9MICO</name>
<keyword evidence="1" id="KW-0805">Transcription regulation</keyword>
<dbReference type="SUPFAM" id="SSF46785">
    <property type="entry name" value="Winged helix' DNA-binding domain"/>
    <property type="match status" value="1"/>
</dbReference>
<dbReference type="GO" id="GO:0003700">
    <property type="term" value="F:DNA-binding transcription factor activity"/>
    <property type="evidence" value="ECO:0007669"/>
    <property type="project" value="InterPro"/>
</dbReference>
<evidence type="ECO:0000256" key="3">
    <source>
        <dbReference type="ARBA" id="ARBA00023163"/>
    </source>
</evidence>
<evidence type="ECO:0000259" key="5">
    <source>
        <dbReference type="SMART" id="SM00418"/>
    </source>
</evidence>
<dbReference type="SMART" id="SM00418">
    <property type="entry name" value="HTH_ARSR"/>
    <property type="match status" value="1"/>
</dbReference>
<feature type="domain" description="HTH arsR-type" evidence="5">
    <location>
        <begin position="48"/>
        <end position="130"/>
    </location>
</feature>
<keyword evidence="2" id="KW-0238">DNA-binding</keyword>
<comment type="caution">
    <text evidence="6">The sequence shown here is derived from an EMBL/GenBank/DDBJ whole genome shotgun (WGS) entry which is preliminary data.</text>
</comment>
<keyword evidence="3" id="KW-0804">Transcription</keyword>
<evidence type="ECO:0000256" key="1">
    <source>
        <dbReference type="ARBA" id="ARBA00023015"/>
    </source>
</evidence>
<dbReference type="InterPro" id="IPR036390">
    <property type="entry name" value="WH_DNA-bd_sf"/>
</dbReference>
<dbReference type="PANTHER" id="PTHR33154">
    <property type="entry name" value="TRANSCRIPTIONAL REGULATOR, ARSR FAMILY"/>
    <property type="match status" value="1"/>
</dbReference>
<evidence type="ECO:0000256" key="4">
    <source>
        <dbReference type="SAM" id="MobiDB-lite"/>
    </source>
</evidence>
<evidence type="ECO:0000313" key="6">
    <source>
        <dbReference type="EMBL" id="GLJ77898.1"/>
    </source>
</evidence>
<evidence type="ECO:0000313" key="7">
    <source>
        <dbReference type="Proteomes" id="UP001142372"/>
    </source>
</evidence>
<dbReference type="InterPro" id="IPR011991">
    <property type="entry name" value="ArsR-like_HTH"/>
</dbReference>
<reference evidence="6" key="2">
    <citation type="submission" date="2023-01" db="EMBL/GenBank/DDBJ databases">
        <authorList>
            <person name="Sun Q."/>
            <person name="Evtushenko L."/>
        </authorList>
    </citation>
    <scope>NUCLEOTIDE SEQUENCE</scope>
    <source>
        <strain evidence="6">VKM Ac-1401</strain>
    </source>
</reference>
<dbReference type="Gene3D" id="1.10.10.10">
    <property type="entry name" value="Winged helix-like DNA-binding domain superfamily/Winged helix DNA-binding domain"/>
    <property type="match status" value="1"/>
</dbReference>
<reference evidence="6" key="1">
    <citation type="journal article" date="2014" name="Int. J. Syst. Evol. Microbiol.">
        <title>Complete genome sequence of Corynebacterium casei LMG S-19264T (=DSM 44701T), isolated from a smear-ripened cheese.</title>
        <authorList>
            <consortium name="US DOE Joint Genome Institute (JGI-PGF)"/>
            <person name="Walter F."/>
            <person name="Albersmeier A."/>
            <person name="Kalinowski J."/>
            <person name="Ruckert C."/>
        </authorList>
    </citation>
    <scope>NUCLEOTIDE SEQUENCE</scope>
    <source>
        <strain evidence="6">VKM Ac-1401</strain>
    </source>
</reference>
<evidence type="ECO:0000256" key="2">
    <source>
        <dbReference type="ARBA" id="ARBA00023125"/>
    </source>
</evidence>
<protein>
    <submittedName>
        <fullName evidence="6">Transcriptional regulator</fullName>
    </submittedName>
</protein>
<dbReference type="AlphaFoldDB" id="A0A9W6HD26"/>
<dbReference type="InterPro" id="IPR051081">
    <property type="entry name" value="HTH_MetalResp_TranReg"/>
</dbReference>
<gene>
    <name evidence="6" type="ORF">GCM10017584_34720</name>
</gene>
<dbReference type="CDD" id="cd00090">
    <property type="entry name" value="HTH_ARSR"/>
    <property type="match status" value="1"/>
</dbReference>
<dbReference type="Proteomes" id="UP001142372">
    <property type="component" value="Unassembled WGS sequence"/>
</dbReference>
<keyword evidence="7" id="KW-1185">Reference proteome</keyword>
<sequence length="234" mass="25874">MHCYSVGMAAEKTPEESPAETPAEVSAEASAEKPPAISHPYDDALSLESLRALAHPMRVRIMNELSDFGPMTASGLAERLGESSGATSYHLRQLAKHNIIVEVEDKGSARERWWRMAPGGVTIGSPETLVTPAGREATELISREWAQNNDRRLVAYLRYGLDVLGEEWSQAATLSTSHMALTKDQLAEFGREYYALHDRLRAKWGYVPDAEPADGARRVQIQLNAFPLVEGEDR</sequence>
<dbReference type="InterPro" id="IPR001845">
    <property type="entry name" value="HTH_ArsR_DNA-bd_dom"/>
</dbReference>
<dbReference type="EMBL" id="BSEN01000015">
    <property type="protein sequence ID" value="GLJ77898.1"/>
    <property type="molecule type" value="Genomic_DNA"/>
</dbReference>
<proteinExistence type="predicted"/>
<feature type="compositionally biased region" description="Low complexity" evidence="4">
    <location>
        <begin position="19"/>
        <end position="36"/>
    </location>
</feature>
<accession>A0A9W6HD26</accession>
<dbReference type="GO" id="GO:0003677">
    <property type="term" value="F:DNA binding"/>
    <property type="evidence" value="ECO:0007669"/>
    <property type="project" value="UniProtKB-KW"/>
</dbReference>
<dbReference type="Pfam" id="PF12840">
    <property type="entry name" value="HTH_20"/>
    <property type="match status" value="1"/>
</dbReference>
<feature type="region of interest" description="Disordered" evidence="4">
    <location>
        <begin position="1"/>
        <end position="40"/>
    </location>
</feature>
<dbReference type="InterPro" id="IPR036388">
    <property type="entry name" value="WH-like_DNA-bd_sf"/>
</dbReference>
<organism evidence="6 7">
    <name type="scientific">Leifsonia poae</name>
    <dbReference type="NCBI Taxonomy" id="110933"/>
    <lineage>
        <taxon>Bacteria</taxon>
        <taxon>Bacillati</taxon>
        <taxon>Actinomycetota</taxon>
        <taxon>Actinomycetes</taxon>
        <taxon>Micrococcales</taxon>
        <taxon>Microbacteriaceae</taxon>
        <taxon>Leifsonia</taxon>
    </lineage>
</organism>